<keyword evidence="2" id="KW-0223">Dioxygenase</keyword>
<dbReference type="Pfam" id="PF13532">
    <property type="entry name" value="2OG-FeII_Oxy_2"/>
    <property type="match status" value="1"/>
</dbReference>
<reference evidence="2 3" key="1">
    <citation type="submission" date="2024-05" db="EMBL/GenBank/DDBJ databases">
        <authorList>
            <person name="Liu Q."/>
            <person name="Xin Y.-H."/>
        </authorList>
    </citation>
    <scope>NUCLEOTIDE SEQUENCE [LARGE SCALE GENOMIC DNA]</scope>
    <source>
        <strain evidence="2 3">CGMCC 1.10181</strain>
    </source>
</reference>
<evidence type="ECO:0000313" key="3">
    <source>
        <dbReference type="Proteomes" id="UP001419910"/>
    </source>
</evidence>
<dbReference type="InterPro" id="IPR032857">
    <property type="entry name" value="ALKBH4"/>
</dbReference>
<dbReference type="Proteomes" id="UP001419910">
    <property type="component" value="Unassembled WGS sequence"/>
</dbReference>
<evidence type="ECO:0000313" key="2">
    <source>
        <dbReference type="EMBL" id="MEN2789477.1"/>
    </source>
</evidence>
<dbReference type="SUPFAM" id="SSF51197">
    <property type="entry name" value="Clavaminate synthase-like"/>
    <property type="match status" value="1"/>
</dbReference>
<sequence length="200" mass="22131">MPAAITDLFDNASPAIGPPGLAYAPDIITAAEEQALLAGLAGIEVTPFRFQGWLGKRLTASFGWRYDFDTARFDPADPIPDFLLPLREKAAGFAGLYRDDLVQALVVRYDPGAGIGWHRDRPLFEHVVGISLEAPATLRLRRRRERGFDRTALPLAPRSIYHLSGEVRHGWEHSIAAMAVRRWSVTFRSLSEKGLAAVAR</sequence>
<keyword evidence="3" id="KW-1185">Reference proteome</keyword>
<name>A0ABU9Y127_9SPHN</name>
<dbReference type="InterPro" id="IPR005123">
    <property type="entry name" value="Oxoglu/Fe-dep_dioxygenase_dom"/>
</dbReference>
<dbReference type="PANTHER" id="PTHR12463:SF1">
    <property type="entry name" value="2-OXOGLUTARATE AND FE-DEPENDENT OXYGENASE FAMILY PROTEIN"/>
    <property type="match status" value="1"/>
</dbReference>
<feature type="domain" description="Fe2OG dioxygenase" evidence="1">
    <location>
        <begin position="100"/>
        <end position="191"/>
    </location>
</feature>
<accession>A0ABU9Y127</accession>
<dbReference type="PANTHER" id="PTHR12463">
    <property type="entry name" value="OXYGENASE-RELATED"/>
    <property type="match status" value="1"/>
</dbReference>
<proteinExistence type="predicted"/>
<dbReference type="InterPro" id="IPR037151">
    <property type="entry name" value="AlkB-like_sf"/>
</dbReference>
<dbReference type="EMBL" id="JBDIME010000004">
    <property type="protein sequence ID" value="MEN2789477.1"/>
    <property type="molecule type" value="Genomic_DNA"/>
</dbReference>
<dbReference type="GO" id="GO:0051213">
    <property type="term" value="F:dioxygenase activity"/>
    <property type="evidence" value="ECO:0007669"/>
    <property type="project" value="UniProtKB-KW"/>
</dbReference>
<protein>
    <submittedName>
        <fullName evidence="2">Alpha-ketoglutarate-dependent dioxygenase AlkB</fullName>
    </submittedName>
</protein>
<keyword evidence="2" id="KW-0560">Oxidoreductase</keyword>
<dbReference type="Gene3D" id="2.60.120.590">
    <property type="entry name" value="Alpha-ketoglutarate-dependent dioxygenase AlkB-like"/>
    <property type="match status" value="1"/>
</dbReference>
<organism evidence="2 3">
    <name type="scientific">Sphingomonas oligophenolica</name>
    <dbReference type="NCBI Taxonomy" id="301154"/>
    <lineage>
        <taxon>Bacteria</taxon>
        <taxon>Pseudomonadati</taxon>
        <taxon>Pseudomonadota</taxon>
        <taxon>Alphaproteobacteria</taxon>
        <taxon>Sphingomonadales</taxon>
        <taxon>Sphingomonadaceae</taxon>
        <taxon>Sphingomonas</taxon>
    </lineage>
</organism>
<dbReference type="InterPro" id="IPR027450">
    <property type="entry name" value="AlkB-like"/>
</dbReference>
<dbReference type="PROSITE" id="PS51471">
    <property type="entry name" value="FE2OG_OXY"/>
    <property type="match status" value="1"/>
</dbReference>
<evidence type="ECO:0000259" key="1">
    <source>
        <dbReference type="PROSITE" id="PS51471"/>
    </source>
</evidence>
<comment type="caution">
    <text evidence="2">The sequence shown here is derived from an EMBL/GenBank/DDBJ whole genome shotgun (WGS) entry which is preliminary data.</text>
</comment>
<dbReference type="RefSeq" id="WP_343887223.1">
    <property type="nucleotide sequence ID" value="NZ_BAAAEH010000002.1"/>
</dbReference>
<gene>
    <name evidence="2" type="ORF">ABC974_07570</name>
</gene>